<keyword evidence="4" id="KW-1185">Reference proteome</keyword>
<dbReference type="PANTHER" id="PTHR33198">
    <property type="entry name" value="ANK_REP_REGION DOMAIN-CONTAINING PROTEIN-RELATED"/>
    <property type="match status" value="1"/>
</dbReference>
<name>A0A026X2R6_OOCBI</name>
<dbReference type="EMBL" id="KK107025">
    <property type="protein sequence ID" value="EZA62213.1"/>
    <property type="molecule type" value="Genomic_DNA"/>
</dbReference>
<evidence type="ECO:0000313" key="4">
    <source>
        <dbReference type="Proteomes" id="UP000053097"/>
    </source>
</evidence>
<evidence type="ECO:0000313" key="3">
    <source>
        <dbReference type="EMBL" id="EZA62213.1"/>
    </source>
</evidence>
<proteinExistence type="predicted"/>
<dbReference type="EMBL" id="KK107065">
    <property type="protein sequence ID" value="EZA60809.1"/>
    <property type="molecule type" value="Genomic_DNA"/>
</dbReference>
<dbReference type="PANTHER" id="PTHR33198:SF20">
    <property type="entry name" value="RETROTRANSPOSON GAG DOMAIN-CONTAINING PROTEIN"/>
    <property type="match status" value="1"/>
</dbReference>
<reference evidence="2 4" key="1">
    <citation type="journal article" date="2014" name="Curr. Biol.">
        <title>The genome of the clonal raider ant Cerapachys biroi.</title>
        <authorList>
            <person name="Oxley P.R."/>
            <person name="Ji L."/>
            <person name="Fetter-Pruneda I."/>
            <person name="McKenzie S.K."/>
            <person name="Li C."/>
            <person name="Hu H."/>
            <person name="Zhang G."/>
            <person name="Kronauer D.J."/>
        </authorList>
    </citation>
    <scope>NUCLEOTIDE SEQUENCE [LARGE SCALE GENOMIC DNA]</scope>
</reference>
<dbReference type="OMA" id="PHEREKK"/>
<organism evidence="2 4">
    <name type="scientific">Ooceraea biroi</name>
    <name type="common">Clonal raider ant</name>
    <name type="synonym">Cerapachys biroi</name>
    <dbReference type="NCBI Taxonomy" id="2015173"/>
    <lineage>
        <taxon>Eukaryota</taxon>
        <taxon>Metazoa</taxon>
        <taxon>Ecdysozoa</taxon>
        <taxon>Arthropoda</taxon>
        <taxon>Hexapoda</taxon>
        <taxon>Insecta</taxon>
        <taxon>Pterygota</taxon>
        <taxon>Neoptera</taxon>
        <taxon>Endopterygota</taxon>
        <taxon>Hymenoptera</taxon>
        <taxon>Apocrita</taxon>
        <taxon>Aculeata</taxon>
        <taxon>Formicoidea</taxon>
        <taxon>Formicidae</taxon>
        <taxon>Dorylinae</taxon>
        <taxon>Ooceraea</taxon>
    </lineage>
</organism>
<evidence type="ECO:0000313" key="1">
    <source>
        <dbReference type="EMBL" id="EZA60809.1"/>
    </source>
</evidence>
<evidence type="ECO:0008006" key="5">
    <source>
        <dbReference type="Google" id="ProtNLM"/>
    </source>
</evidence>
<accession>A0A026X2R6</accession>
<gene>
    <name evidence="3" type="ORF">X777_05152</name>
    <name evidence="2" type="ORF">X777_11048</name>
    <name evidence="1" type="ORF">X777_13642</name>
</gene>
<sequence>MTAVMQAFKNYCTPKANESVDRHIFFSRVQQSGESFDVFLTELKKLSKQCGFGTLNDSLIKDRIISGLSDSNLKNRLLRKEDLDLEKCIRIYKATELAQQQLKTLAPDTKIHTVAKKMTSAFAFAFGVVKVTSRTF</sequence>
<dbReference type="Proteomes" id="UP000053097">
    <property type="component" value="Unassembled WGS sequence"/>
</dbReference>
<protein>
    <recommendedName>
        <fullName evidence="5">Retrotransposon gag domain-containing protein</fullName>
    </recommendedName>
</protein>
<dbReference type="EMBL" id="KK107050">
    <property type="protein sequence ID" value="EZA61664.1"/>
    <property type="molecule type" value="Genomic_DNA"/>
</dbReference>
<dbReference type="AlphaFoldDB" id="A0A026X2R6"/>
<evidence type="ECO:0000313" key="2">
    <source>
        <dbReference type="EMBL" id="EZA61664.1"/>
    </source>
</evidence>